<feature type="non-terminal residue" evidence="3">
    <location>
        <position position="236"/>
    </location>
</feature>
<keyword evidence="4" id="KW-1185">Reference proteome</keyword>
<reference evidence="3" key="1">
    <citation type="journal article" date="2020" name="Stud. Mycol.">
        <title>101 Dothideomycetes genomes: a test case for predicting lifestyles and emergence of pathogens.</title>
        <authorList>
            <person name="Haridas S."/>
            <person name="Albert R."/>
            <person name="Binder M."/>
            <person name="Bloem J."/>
            <person name="Labutti K."/>
            <person name="Salamov A."/>
            <person name="Andreopoulos B."/>
            <person name="Baker S."/>
            <person name="Barry K."/>
            <person name="Bills G."/>
            <person name="Bluhm B."/>
            <person name="Cannon C."/>
            <person name="Castanera R."/>
            <person name="Culley D."/>
            <person name="Daum C."/>
            <person name="Ezra D."/>
            <person name="Gonzalez J."/>
            <person name="Henrissat B."/>
            <person name="Kuo A."/>
            <person name="Liang C."/>
            <person name="Lipzen A."/>
            <person name="Lutzoni F."/>
            <person name="Magnuson J."/>
            <person name="Mondo S."/>
            <person name="Nolan M."/>
            <person name="Ohm R."/>
            <person name="Pangilinan J."/>
            <person name="Park H.-J."/>
            <person name="Ramirez L."/>
            <person name="Alfaro M."/>
            <person name="Sun H."/>
            <person name="Tritt A."/>
            <person name="Yoshinaga Y."/>
            <person name="Zwiers L.-H."/>
            <person name="Turgeon B."/>
            <person name="Goodwin S."/>
            <person name="Spatafora J."/>
            <person name="Crous P."/>
            <person name="Grigoriev I."/>
        </authorList>
    </citation>
    <scope>NUCLEOTIDE SEQUENCE</scope>
    <source>
        <strain evidence="3">ATCC 16933</strain>
    </source>
</reference>
<protein>
    <recommendedName>
        <fullName evidence="2">Pyridoxamine 5'-phosphate oxidase N-terminal domain-containing protein</fullName>
    </recommendedName>
</protein>
<evidence type="ECO:0000313" key="4">
    <source>
        <dbReference type="Proteomes" id="UP000799766"/>
    </source>
</evidence>
<dbReference type="OrthoDB" id="5300823at2759"/>
<sequence>VSSSLPDEVVNCLQNARFLHLATCSANTPHISLMNYTYLPTGSPFSPYPSIVMTTPPSSRKTANLQSNPLVSLLVHDWVSHRPPTLSQSPASQHQQQQQQRSASPPPPQGAPRSSLANLLLGINTAALSRISATINGEARLVDPDTPEEKWCKDMHLANNTFDTEAGGGSTSDTFGTSPPAFGHALFPRASAAGESEVGDGGRGCFIEGEQVRVVVVRIRNGRIVDWKGGVRDWEI</sequence>
<dbReference type="InterPro" id="IPR011576">
    <property type="entry name" value="Pyridox_Oxase_N"/>
</dbReference>
<dbReference type="GO" id="GO:0005634">
    <property type="term" value="C:nucleus"/>
    <property type="evidence" value="ECO:0007669"/>
    <property type="project" value="TreeGrafter"/>
</dbReference>
<dbReference type="PANTHER" id="PTHR28040">
    <property type="entry name" value="PYRIDOXAMINE 5'-PHOSPHATE OXIDASE YLR456W HOMOLOG-RELATED"/>
    <property type="match status" value="1"/>
</dbReference>
<dbReference type="Proteomes" id="UP000799766">
    <property type="component" value="Unassembled WGS sequence"/>
</dbReference>
<feature type="region of interest" description="Disordered" evidence="1">
    <location>
        <begin position="82"/>
        <end position="115"/>
    </location>
</feature>
<dbReference type="AlphaFoldDB" id="A0A6A6P8F0"/>
<feature type="compositionally biased region" description="Low complexity" evidence="1">
    <location>
        <begin position="87"/>
        <end position="103"/>
    </location>
</feature>
<dbReference type="InterPro" id="IPR012349">
    <property type="entry name" value="Split_barrel_FMN-bd"/>
</dbReference>
<organism evidence="3 4">
    <name type="scientific">Lineolata rhizophorae</name>
    <dbReference type="NCBI Taxonomy" id="578093"/>
    <lineage>
        <taxon>Eukaryota</taxon>
        <taxon>Fungi</taxon>
        <taxon>Dikarya</taxon>
        <taxon>Ascomycota</taxon>
        <taxon>Pezizomycotina</taxon>
        <taxon>Dothideomycetes</taxon>
        <taxon>Dothideomycetes incertae sedis</taxon>
        <taxon>Lineolatales</taxon>
        <taxon>Lineolataceae</taxon>
        <taxon>Lineolata</taxon>
    </lineage>
</organism>
<gene>
    <name evidence="3" type="ORF">BDY21DRAFT_267273</name>
</gene>
<evidence type="ECO:0000256" key="1">
    <source>
        <dbReference type="SAM" id="MobiDB-lite"/>
    </source>
</evidence>
<accession>A0A6A6P8F0</accession>
<feature type="domain" description="Pyridoxamine 5'-phosphate oxidase N-terminal" evidence="2">
    <location>
        <begin position="5"/>
        <end position="147"/>
    </location>
</feature>
<feature type="non-terminal residue" evidence="3">
    <location>
        <position position="1"/>
    </location>
</feature>
<name>A0A6A6P8F0_9PEZI</name>
<dbReference type="InterPro" id="IPR052841">
    <property type="entry name" value="PMP_oxidase-like"/>
</dbReference>
<evidence type="ECO:0000313" key="3">
    <source>
        <dbReference type="EMBL" id="KAF2460159.1"/>
    </source>
</evidence>
<dbReference type="Gene3D" id="2.30.110.10">
    <property type="entry name" value="Electron Transport, Fmn-binding Protein, Chain A"/>
    <property type="match status" value="1"/>
</dbReference>
<dbReference type="EMBL" id="MU001674">
    <property type="protein sequence ID" value="KAF2460159.1"/>
    <property type="molecule type" value="Genomic_DNA"/>
</dbReference>
<proteinExistence type="predicted"/>
<dbReference type="Pfam" id="PF01243">
    <property type="entry name" value="PNPOx_N"/>
    <property type="match status" value="1"/>
</dbReference>
<dbReference type="PANTHER" id="PTHR28040:SF1">
    <property type="entry name" value="PYRIDOXAMINE 5'-PHOSPHATE OXIDASE YLR456W HOMOLOG-RELATED"/>
    <property type="match status" value="1"/>
</dbReference>
<evidence type="ECO:0000259" key="2">
    <source>
        <dbReference type="Pfam" id="PF01243"/>
    </source>
</evidence>
<dbReference type="SUPFAM" id="SSF50475">
    <property type="entry name" value="FMN-binding split barrel"/>
    <property type="match status" value="1"/>
</dbReference>
<dbReference type="GO" id="GO:0005737">
    <property type="term" value="C:cytoplasm"/>
    <property type="evidence" value="ECO:0007669"/>
    <property type="project" value="TreeGrafter"/>
</dbReference>